<feature type="region of interest" description="Disordered" evidence="2">
    <location>
        <begin position="17"/>
        <end position="37"/>
    </location>
</feature>
<organism evidence="3 4">
    <name type="scientific">Globodera rostochiensis</name>
    <name type="common">Golden nematode worm</name>
    <name type="synonym">Heterodera rostochiensis</name>
    <dbReference type="NCBI Taxonomy" id="31243"/>
    <lineage>
        <taxon>Eukaryota</taxon>
        <taxon>Metazoa</taxon>
        <taxon>Ecdysozoa</taxon>
        <taxon>Nematoda</taxon>
        <taxon>Chromadorea</taxon>
        <taxon>Rhabditida</taxon>
        <taxon>Tylenchina</taxon>
        <taxon>Tylenchomorpha</taxon>
        <taxon>Tylenchoidea</taxon>
        <taxon>Heteroderidae</taxon>
        <taxon>Heteroderinae</taxon>
        <taxon>Globodera</taxon>
    </lineage>
</organism>
<reference evidence="4" key="1">
    <citation type="submission" date="2022-11" db="UniProtKB">
        <authorList>
            <consortium name="WormBaseParasite"/>
        </authorList>
    </citation>
    <scope>IDENTIFICATION</scope>
</reference>
<accession>A0A914GWT4</accession>
<dbReference type="PANTHER" id="PTHR12353:SF31">
    <property type="entry name" value="LD44824P"/>
    <property type="match status" value="1"/>
</dbReference>
<keyword evidence="3" id="KW-1185">Reference proteome</keyword>
<dbReference type="GO" id="GO:0060090">
    <property type="term" value="F:molecular adaptor activity"/>
    <property type="evidence" value="ECO:0007669"/>
    <property type="project" value="TreeGrafter"/>
</dbReference>
<dbReference type="PANTHER" id="PTHR12353">
    <property type="entry name" value="DISKS LARGE-ASSOCIATED PROTEIN DAP SAP90/PSD-95-ASSOCIATED PROTEIN"/>
    <property type="match status" value="1"/>
</dbReference>
<evidence type="ECO:0000256" key="2">
    <source>
        <dbReference type="SAM" id="MobiDB-lite"/>
    </source>
</evidence>
<name>A0A914GWT4_GLORO</name>
<dbReference type="AlphaFoldDB" id="A0A914GWT4"/>
<evidence type="ECO:0000313" key="4">
    <source>
        <dbReference type="WBParaSite" id="Gr19_v10_g12071.t2"/>
    </source>
</evidence>
<evidence type="ECO:0000313" key="3">
    <source>
        <dbReference type="Proteomes" id="UP000887572"/>
    </source>
</evidence>
<protein>
    <submittedName>
        <fullName evidence="4">Uncharacterized protein</fullName>
    </submittedName>
</protein>
<dbReference type="WBParaSite" id="Gr19_v10_g12071.t2">
    <property type="protein sequence ID" value="Gr19_v10_g12071.t2"/>
    <property type="gene ID" value="Gr19_v10_g12071"/>
</dbReference>
<dbReference type="GO" id="GO:0023052">
    <property type="term" value="P:signaling"/>
    <property type="evidence" value="ECO:0007669"/>
    <property type="project" value="InterPro"/>
</dbReference>
<proteinExistence type="inferred from homology"/>
<dbReference type="Proteomes" id="UP000887572">
    <property type="component" value="Unplaced"/>
</dbReference>
<sequence>MSELSALITSRFNDVSAAKPGKEFSKNEQPKQQSVLSLESFTSERSDAFEDVDKNESITWYPAAEFLELESHKAYSFAVPEVFVDAVETDGLKFTQIVDTLTAQLERHMAKANLLVSFNEKIVQFGDEVEELLRVTIGRTQLLLNKRMKQFREQLNRHLNPIPGQKVTKLNDLHGLWALIDMQLEDIRLCFDKIEQCRLRSWAVPPADELSANL</sequence>
<dbReference type="InterPro" id="IPR005026">
    <property type="entry name" value="SAPAP"/>
</dbReference>
<comment type="similarity">
    <text evidence="1">Belongs to the SAPAP family.</text>
</comment>
<dbReference type="GO" id="GO:0099572">
    <property type="term" value="C:postsynaptic specialization"/>
    <property type="evidence" value="ECO:0007669"/>
    <property type="project" value="TreeGrafter"/>
</dbReference>
<feature type="compositionally biased region" description="Basic and acidic residues" evidence="2">
    <location>
        <begin position="20"/>
        <end position="29"/>
    </location>
</feature>
<dbReference type="Pfam" id="PF03359">
    <property type="entry name" value="GKAP"/>
    <property type="match status" value="1"/>
</dbReference>
<dbReference type="GO" id="GO:0098978">
    <property type="term" value="C:glutamatergic synapse"/>
    <property type="evidence" value="ECO:0007669"/>
    <property type="project" value="TreeGrafter"/>
</dbReference>
<evidence type="ECO:0000256" key="1">
    <source>
        <dbReference type="ARBA" id="ARBA00008839"/>
    </source>
</evidence>